<name>A0ABS9ZVS5_9SPHI</name>
<comment type="caution">
    <text evidence="1">The sequence shown here is derived from an EMBL/GenBank/DDBJ whole genome shotgun (WGS) entry which is preliminary data.</text>
</comment>
<dbReference type="PANTHER" id="PTHR36849">
    <property type="entry name" value="CYTOPLASMIC PROTEIN-RELATED"/>
    <property type="match status" value="1"/>
</dbReference>
<evidence type="ECO:0000313" key="1">
    <source>
        <dbReference type="EMBL" id="MCJ0742409.1"/>
    </source>
</evidence>
<dbReference type="PANTHER" id="PTHR36849:SF1">
    <property type="entry name" value="CYTOPLASMIC PROTEIN"/>
    <property type="match status" value="1"/>
</dbReference>
<reference evidence="1" key="1">
    <citation type="submission" date="2022-03" db="EMBL/GenBank/DDBJ databases">
        <authorList>
            <person name="Woo C.Y."/>
        </authorList>
    </citation>
    <scope>NUCLEOTIDE SEQUENCE</scope>
    <source>
        <strain evidence="1">CYS-01</strain>
    </source>
</reference>
<organism evidence="1 2">
    <name type="scientific">Pedobacter montanisoli</name>
    <dbReference type="NCBI Taxonomy" id="2923277"/>
    <lineage>
        <taxon>Bacteria</taxon>
        <taxon>Pseudomonadati</taxon>
        <taxon>Bacteroidota</taxon>
        <taxon>Sphingobacteriia</taxon>
        <taxon>Sphingobacteriales</taxon>
        <taxon>Sphingobacteriaceae</taxon>
        <taxon>Pedobacter</taxon>
    </lineage>
</organism>
<dbReference type="RefSeq" id="WP_243360827.1">
    <property type="nucleotide sequence ID" value="NZ_JALGBH010000001.1"/>
</dbReference>
<keyword evidence="2" id="KW-1185">Reference proteome</keyword>
<proteinExistence type="predicted"/>
<sequence length="117" mass="14003">MYRAKIKRVYDKPEKTDGYRMLVDRLWPRGIKKEDAHLDEWNKELCPSTALRKAFNHKEELFEMFALRYREELTGKEEELHRVKAILDHQNLTLIYAAKDPKINHAIILLDVLKNVK</sequence>
<protein>
    <submittedName>
        <fullName evidence="1">DUF488 family protein</fullName>
    </submittedName>
</protein>
<dbReference type="Pfam" id="PF22752">
    <property type="entry name" value="DUF488-N3i"/>
    <property type="match status" value="1"/>
</dbReference>
<accession>A0ABS9ZVS5</accession>
<gene>
    <name evidence="1" type="ORF">MMF97_06785</name>
</gene>
<dbReference type="EMBL" id="JALGBH010000001">
    <property type="protein sequence ID" value="MCJ0742409.1"/>
    <property type="molecule type" value="Genomic_DNA"/>
</dbReference>
<dbReference type="Proteomes" id="UP001165460">
    <property type="component" value="Unassembled WGS sequence"/>
</dbReference>
<dbReference type="InterPro" id="IPR052552">
    <property type="entry name" value="YeaO-like"/>
</dbReference>
<evidence type="ECO:0000313" key="2">
    <source>
        <dbReference type="Proteomes" id="UP001165460"/>
    </source>
</evidence>